<keyword evidence="7" id="KW-0449">Lipoprotein</keyword>
<dbReference type="GO" id="GO:0006612">
    <property type="term" value="P:protein targeting to membrane"/>
    <property type="evidence" value="ECO:0007669"/>
    <property type="project" value="TreeGrafter"/>
</dbReference>
<dbReference type="PANTHER" id="PTHR22883">
    <property type="entry name" value="ZINC FINGER DHHC DOMAIN CONTAINING PROTEIN"/>
    <property type="match status" value="1"/>
</dbReference>
<keyword evidence="5 11" id="KW-0472">Membrane</keyword>
<keyword evidence="4 11" id="KW-1133">Transmembrane helix</keyword>
<dbReference type="GO" id="GO:0005794">
    <property type="term" value="C:Golgi apparatus"/>
    <property type="evidence" value="ECO:0007669"/>
    <property type="project" value="TreeGrafter"/>
</dbReference>
<organism evidence="13 14">
    <name type="scientific">Metschnikowia bicuspidata</name>
    <dbReference type="NCBI Taxonomy" id="27322"/>
    <lineage>
        <taxon>Eukaryota</taxon>
        <taxon>Fungi</taxon>
        <taxon>Dikarya</taxon>
        <taxon>Ascomycota</taxon>
        <taxon>Saccharomycotina</taxon>
        <taxon>Pichiomycetes</taxon>
        <taxon>Metschnikowiaceae</taxon>
        <taxon>Metschnikowia</taxon>
    </lineage>
</organism>
<gene>
    <name evidence="13" type="ORF">METBISCDRAFT_27377</name>
</gene>
<dbReference type="PANTHER" id="PTHR22883:SF23">
    <property type="entry name" value="PALMITOYLTRANSFERASE ZDHHC6"/>
    <property type="match status" value="1"/>
</dbReference>
<dbReference type="Proteomes" id="UP000268321">
    <property type="component" value="Unassembled WGS sequence"/>
</dbReference>
<evidence type="ECO:0000256" key="1">
    <source>
        <dbReference type="ARBA" id="ARBA00004141"/>
    </source>
</evidence>
<evidence type="ECO:0000313" key="13">
    <source>
        <dbReference type="EMBL" id="RKP30474.1"/>
    </source>
</evidence>
<dbReference type="InterPro" id="IPR001594">
    <property type="entry name" value="Palmitoyltrfase_DHHC"/>
</dbReference>
<reference evidence="14" key="1">
    <citation type="journal article" date="2018" name="Nat. Microbiol.">
        <title>Leveraging single-cell genomics to expand the fungal tree of life.</title>
        <authorList>
            <person name="Ahrendt S.R."/>
            <person name="Quandt C.A."/>
            <person name="Ciobanu D."/>
            <person name="Clum A."/>
            <person name="Salamov A."/>
            <person name="Andreopoulos B."/>
            <person name="Cheng J.F."/>
            <person name="Woyke T."/>
            <person name="Pelin A."/>
            <person name="Henrissat B."/>
            <person name="Reynolds N.K."/>
            <person name="Benny G.L."/>
            <person name="Smith M.E."/>
            <person name="James T.Y."/>
            <person name="Grigoriev I.V."/>
        </authorList>
    </citation>
    <scope>NUCLEOTIDE SEQUENCE [LARGE SCALE GENOMIC DNA]</scope>
    <source>
        <strain evidence="14">Baker2002</strain>
    </source>
</reference>
<evidence type="ECO:0000256" key="2">
    <source>
        <dbReference type="ARBA" id="ARBA00022679"/>
    </source>
</evidence>
<dbReference type="EMBL" id="ML004458">
    <property type="protein sequence ID" value="RKP30474.1"/>
    <property type="molecule type" value="Genomic_DNA"/>
</dbReference>
<keyword evidence="14" id="KW-1185">Reference proteome</keyword>
<evidence type="ECO:0000259" key="12">
    <source>
        <dbReference type="Pfam" id="PF01529"/>
    </source>
</evidence>
<keyword evidence="8 11" id="KW-0012">Acyltransferase</keyword>
<keyword evidence="3 11" id="KW-0812">Transmembrane</keyword>
<dbReference type="GO" id="GO:0016020">
    <property type="term" value="C:membrane"/>
    <property type="evidence" value="ECO:0007669"/>
    <property type="project" value="UniProtKB-SubCell"/>
</dbReference>
<comment type="catalytic activity">
    <reaction evidence="10 11">
        <text>L-cysteinyl-[protein] + hexadecanoyl-CoA = S-hexadecanoyl-L-cysteinyl-[protein] + CoA</text>
        <dbReference type="Rhea" id="RHEA:36683"/>
        <dbReference type="Rhea" id="RHEA-COMP:10131"/>
        <dbReference type="Rhea" id="RHEA-COMP:11032"/>
        <dbReference type="ChEBI" id="CHEBI:29950"/>
        <dbReference type="ChEBI" id="CHEBI:57287"/>
        <dbReference type="ChEBI" id="CHEBI:57379"/>
        <dbReference type="ChEBI" id="CHEBI:74151"/>
        <dbReference type="EC" id="2.3.1.225"/>
    </reaction>
</comment>
<feature type="transmembrane region" description="Helical" evidence="11">
    <location>
        <begin position="168"/>
        <end position="192"/>
    </location>
</feature>
<dbReference type="PROSITE" id="PS50216">
    <property type="entry name" value="DHHC"/>
    <property type="match status" value="1"/>
</dbReference>
<dbReference type="EC" id="2.3.1.225" evidence="11"/>
<feature type="transmembrane region" description="Helical" evidence="11">
    <location>
        <begin position="12"/>
        <end position="33"/>
    </location>
</feature>
<feature type="transmembrane region" description="Helical" evidence="11">
    <location>
        <begin position="40"/>
        <end position="60"/>
    </location>
</feature>
<evidence type="ECO:0000256" key="7">
    <source>
        <dbReference type="ARBA" id="ARBA00023288"/>
    </source>
</evidence>
<dbReference type="GO" id="GO:0005783">
    <property type="term" value="C:endoplasmic reticulum"/>
    <property type="evidence" value="ECO:0007669"/>
    <property type="project" value="TreeGrafter"/>
</dbReference>
<comment type="similarity">
    <text evidence="9">Belongs to the DHHC palmitoyltransferase family. PFA5 subfamily.</text>
</comment>
<comment type="subcellular location">
    <subcellularLocation>
        <location evidence="1">Membrane</location>
        <topology evidence="1">Multi-pass membrane protein</topology>
    </subcellularLocation>
</comment>
<evidence type="ECO:0000256" key="6">
    <source>
        <dbReference type="ARBA" id="ARBA00023139"/>
    </source>
</evidence>
<feature type="transmembrane region" description="Helical" evidence="11">
    <location>
        <begin position="137"/>
        <end position="156"/>
    </location>
</feature>
<feature type="domain" description="Palmitoyltransferase DHHC" evidence="12">
    <location>
        <begin position="89"/>
        <end position="208"/>
    </location>
</feature>
<sequence length="377" mass="41871">MHLVRGIAPTFVASWLVYGTYVSSHVVGYSIFFDSLRATAIVLWALLAVLVPSMVVYWAILLVRGPGTLDPLRAPGPGPFLSDALGFPLYCSHCQQIKPERAFHLSFTGRCVPRYDHYCVWLGAAVGRDNLVPFFNLVRLVAVYSALSVVFSAVALRTMHRRLTNSPSLLLLLIVSLIVNSFAVFMLFGLVVTTAFQIATGRTALDAISVREAATQRRWDLLQKSGDAACLRSRLGRWFAAALFPPPKRFESGLRYVNLPHEDSRAVVCYRVGERPYSCGVGQDLVDAFVHFNQTALIEPHKRYSARKLFLAITSVFVPYLDLFSWHRRPLTDPQSYDAWSDEFAAAFLSSAHKSVADGEFLVPAYVAPAFGPKPLP</sequence>
<evidence type="ECO:0000256" key="5">
    <source>
        <dbReference type="ARBA" id="ARBA00023136"/>
    </source>
</evidence>
<evidence type="ECO:0000256" key="4">
    <source>
        <dbReference type="ARBA" id="ARBA00022989"/>
    </source>
</evidence>
<protein>
    <recommendedName>
        <fullName evidence="11">Palmitoyltransferase</fullName>
        <ecNumber evidence="11">2.3.1.225</ecNumber>
    </recommendedName>
</protein>
<keyword evidence="6" id="KW-0564">Palmitate</keyword>
<dbReference type="AlphaFoldDB" id="A0A4P9ZC77"/>
<dbReference type="GO" id="GO:0019706">
    <property type="term" value="F:protein-cysteine S-palmitoyltransferase activity"/>
    <property type="evidence" value="ECO:0007669"/>
    <property type="project" value="UniProtKB-EC"/>
</dbReference>
<dbReference type="OrthoDB" id="331948at2759"/>
<keyword evidence="2 11" id="KW-0808">Transferase</keyword>
<name>A0A4P9ZC77_9ASCO</name>
<dbReference type="InterPro" id="IPR039859">
    <property type="entry name" value="PFA4/ZDH16/20/ERF2-like"/>
</dbReference>
<evidence type="ECO:0000256" key="3">
    <source>
        <dbReference type="ARBA" id="ARBA00022692"/>
    </source>
</evidence>
<dbReference type="Pfam" id="PF01529">
    <property type="entry name" value="DHHC"/>
    <property type="match status" value="1"/>
</dbReference>
<proteinExistence type="inferred from homology"/>
<evidence type="ECO:0000313" key="14">
    <source>
        <dbReference type="Proteomes" id="UP000268321"/>
    </source>
</evidence>
<evidence type="ECO:0000256" key="9">
    <source>
        <dbReference type="ARBA" id="ARBA00038298"/>
    </source>
</evidence>
<evidence type="ECO:0000256" key="10">
    <source>
        <dbReference type="ARBA" id="ARBA00048048"/>
    </source>
</evidence>
<accession>A0A4P9ZC77</accession>
<comment type="domain">
    <text evidence="11">The DHHC domain is required for palmitoyltransferase activity.</text>
</comment>
<evidence type="ECO:0000256" key="11">
    <source>
        <dbReference type="RuleBase" id="RU079119"/>
    </source>
</evidence>
<evidence type="ECO:0000256" key="8">
    <source>
        <dbReference type="ARBA" id="ARBA00023315"/>
    </source>
</evidence>